<evidence type="ECO:0000256" key="4">
    <source>
        <dbReference type="ARBA" id="ARBA00022692"/>
    </source>
</evidence>
<evidence type="ECO:0000256" key="1">
    <source>
        <dbReference type="ARBA" id="ARBA00004651"/>
    </source>
</evidence>
<dbReference type="PANTHER" id="PTHR20855">
    <property type="entry name" value="ADIPOR/PROGESTIN RECEPTOR-RELATED"/>
    <property type="match status" value="1"/>
</dbReference>
<feature type="transmembrane region" description="Helical" evidence="8">
    <location>
        <begin position="156"/>
        <end position="175"/>
    </location>
</feature>
<feature type="transmembrane region" description="Helical" evidence="8">
    <location>
        <begin position="39"/>
        <end position="65"/>
    </location>
</feature>
<dbReference type="EMBL" id="LR215729">
    <property type="protein sequence ID" value="VEV95449.1"/>
    <property type="molecule type" value="Genomic_DNA"/>
</dbReference>
<name>A0A653DZR1_9PSED</name>
<dbReference type="GO" id="GO:0140911">
    <property type="term" value="F:pore-forming activity"/>
    <property type="evidence" value="ECO:0007669"/>
    <property type="project" value="InterPro"/>
</dbReference>
<feature type="binding site" evidence="7">
    <location>
        <position position="60"/>
    </location>
    <ligand>
        <name>Zn(2+)</name>
        <dbReference type="ChEBI" id="CHEBI:29105"/>
    </ligand>
</feature>
<dbReference type="NCBIfam" id="TIGR01065">
    <property type="entry name" value="hlyIII"/>
    <property type="match status" value="1"/>
</dbReference>
<feature type="transmembrane region" description="Helical" evidence="8">
    <location>
        <begin position="12"/>
        <end position="33"/>
    </location>
</feature>
<dbReference type="PANTHER" id="PTHR20855:SF3">
    <property type="entry name" value="LD03007P"/>
    <property type="match status" value="1"/>
</dbReference>
<comment type="subcellular location">
    <subcellularLocation>
        <location evidence="1">Cell membrane</location>
        <topology evidence="1">Multi-pass membrane protein</topology>
    </subcellularLocation>
</comment>
<dbReference type="RefSeq" id="WP_150547428.1">
    <property type="nucleotide sequence ID" value="NZ_LR215729.2"/>
</dbReference>
<keyword evidence="6 8" id="KW-0472">Membrane</keyword>
<evidence type="ECO:0000256" key="7">
    <source>
        <dbReference type="PIRSR" id="PIRSR604254-1"/>
    </source>
</evidence>
<evidence type="ECO:0000313" key="9">
    <source>
        <dbReference type="EMBL" id="VEV95449.1"/>
    </source>
</evidence>
<evidence type="ECO:0000256" key="3">
    <source>
        <dbReference type="ARBA" id="ARBA00022475"/>
    </source>
</evidence>
<dbReference type="AlphaFoldDB" id="A0A653DZR1"/>
<evidence type="ECO:0000256" key="5">
    <source>
        <dbReference type="ARBA" id="ARBA00022989"/>
    </source>
</evidence>
<feature type="transmembrane region" description="Helical" evidence="8">
    <location>
        <begin position="77"/>
        <end position="95"/>
    </location>
</feature>
<accession>A0A653DZR1</accession>
<dbReference type="InterPro" id="IPR004254">
    <property type="entry name" value="AdipoR/HlyIII-related"/>
</dbReference>
<feature type="transmembrane region" description="Helical" evidence="8">
    <location>
        <begin position="101"/>
        <end position="120"/>
    </location>
</feature>
<feature type="transmembrane region" description="Helical" evidence="8">
    <location>
        <begin position="187"/>
        <end position="207"/>
    </location>
</feature>
<dbReference type="InterPro" id="IPR005744">
    <property type="entry name" value="Hy-lIII"/>
</dbReference>
<evidence type="ECO:0000256" key="2">
    <source>
        <dbReference type="ARBA" id="ARBA00008488"/>
    </source>
</evidence>
<comment type="similarity">
    <text evidence="2">Belongs to the UPF0073 (Hly-III) family.</text>
</comment>
<keyword evidence="7" id="KW-0862">Zinc</keyword>
<dbReference type="GO" id="GO:0046872">
    <property type="term" value="F:metal ion binding"/>
    <property type="evidence" value="ECO:0007669"/>
    <property type="project" value="UniProtKB-KW"/>
</dbReference>
<dbReference type="GO" id="GO:0005886">
    <property type="term" value="C:plasma membrane"/>
    <property type="evidence" value="ECO:0007669"/>
    <property type="project" value="UniProtKB-SubCell"/>
</dbReference>
<keyword evidence="3" id="KW-1003">Cell membrane</keyword>
<gene>
    <name evidence="9" type="ORF">PMYSY11_0402</name>
</gene>
<dbReference type="Pfam" id="PF03006">
    <property type="entry name" value="HlyIII"/>
    <property type="match status" value="1"/>
</dbReference>
<keyword evidence="4 8" id="KW-0812">Transmembrane</keyword>
<evidence type="ECO:0000256" key="6">
    <source>
        <dbReference type="ARBA" id="ARBA00023136"/>
    </source>
</evidence>
<feature type="binding site" evidence="7">
    <location>
        <position position="189"/>
    </location>
    <ligand>
        <name>Zn(2+)</name>
        <dbReference type="ChEBI" id="CHEBI:29105"/>
    </ligand>
</feature>
<feature type="binding site" evidence="7">
    <location>
        <position position="185"/>
    </location>
    <ligand>
        <name>Zn(2+)</name>
        <dbReference type="ChEBI" id="CHEBI:29105"/>
    </ligand>
</feature>
<keyword evidence="5 8" id="KW-1133">Transmembrane helix</keyword>
<evidence type="ECO:0000256" key="8">
    <source>
        <dbReference type="SAM" id="Phobius"/>
    </source>
</evidence>
<keyword evidence="7" id="KW-0479">Metal-binding</keyword>
<protein>
    <submittedName>
        <fullName evidence="9">Hemolysin III</fullName>
    </submittedName>
</protein>
<organism evidence="9">
    <name type="scientific">Pseudomonas marincola</name>
    <dbReference type="NCBI Taxonomy" id="437900"/>
    <lineage>
        <taxon>Bacteria</taxon>
        <taxon>Pseudomonadati</taxon>
        <taxon>Pseudomonadota</taxon>
        <taxon>Gammaproteobacteria</taxon>
        <taxon>Pseudomonadales</taxon>
        <taxon>Pseudomonadaceae</taxon>
        <taxon>Pseudomonas</taxon>
    </lineage>
</organism>
<sequence>MYSGEKFNSITHLVGAVFALVGLGALIAVGVMLKDLKLTLSYAVFGFALVVLYVCSTLYHSFYLPTLKRIFRKLDHVAIYLLIAGTYTPFMLVSLEHSHGLELLIFVWSMAVVGICIDVFKKNRVEILQISIYLIMGWTCALELTALKQALHAVGFYWLVAGGLFYTVGIIFYVLDEVISLRHSHGIWHLFVLLGSMSHFISIIGYVR</sequence>
<proteinExistence type="inferred from homology"/>
<reference evidence="9" key="1">
    <citation type="submission" date="2019-02" db="EMBL/GenBank/DDBJ databases">
        <authorList>
            <consortium name="Genoscope - CEA"/>
            <person name="William W."/>
        </authorList>
    </citation>
    <scope>NUCLEOTIDE SEQUENCE [LARGE SCALE GENOMIC DNA]</scope>
    <source>
        <strain evidence="9">YSy11</strain>
    </source>
</reference>